<dbReference type="Pfam" id="PF02018">
    <property type="entry name" value="CBM_4_9"/>
    <property type="match status" value="1"/>
</dbReference>
<dbReference type="InterPro" id="IPR008979">
    <property type="entry name" value="Galactose-bd-like_sf"/>
</dbReference>
<dbReference type="EMBL" id="JAMZDX010000002">
    <property type="protein sequence ID" value="MCP2309503.1"/>
    <property type="molecule type" value="Genomic_DNA"/>
</dbReference>
<evidence type="ECO:0000256" key="1">
    <source>
        <dbReference type="ARBA" id="ARBA00022801"/>
    </source>
</evidence>
<dbReference type="Pfam" id="PF14200">
    <property type="entry name" value="RicinB_lectin_2"/>
    <property type="match status" value="1"/>
</dbReference>
<dbReference type="RefSeq" id="WP_301329990.1">
    <property type="nucleotide sequence ID" value="NZ_BAAAUB010000006.1"/>
</dbReference>
<dbReference type="SUPFAM" id="SSF49785">
    <property type="entry name" value="Galactose-binding domain-like"/>
    <property type="match status" value="1"/>
</dbReference>
<keyword evidence="6" id="KW-1185">Reference proteome</keyword>
<evidence type="ECO:0000259" key="4">
    <source>
        <dbReference type="SMART" id="SM00458"/>
    </source>
</evidence>
<name>A0ABT1IWG7_9ACTN</name>
<feature type="domain" description="Ricin B lectin" evidence="4">
    <location>
        <begin position="177"/>
        <end position="297"/>
    </location>
</feature>
<dbReference type="SMART" id="SM00458">
    <property type="entry name" value="RICIN"/>
    <property type="match status" value="1"/>
</dbReference>
<dbReference type="InterPro" id="IPR003305">
    <property type="entry name" value="CenC_carb-bd"/>
</dbReference>
<feature type="compositionally biased region" description="Polar residues" evidence="2">
    <location>
        <begin position="106"/>
        <end position="130"/>
    </location>
</feature>
<dbReference type="InterPro" id="IPR035992">
    <property type="entry name" value="Ricin_B-like_lectins"/>
</dbReference>
<dbReference type="Gene3D" id="2.80.10.50">
    <property type="match status" value="2"/>
</dbReference>
<dbReference type="Gene3D" id="2.60.120.260">
    <property type="entry name" value="Galactose-binding domain-like"/>
    <property type="match status" value="1"/>
</dbReference>
<sequence>MPSRTMRRSRTALAALVPLALAVATLGPVAASPALAATPTYTITTGATGTYAHADDTPAYPFIDSDGSFFFQSSHSLYAGKDSRAWQFWTGTDIDTGVTRAAVSSAPDNADTTARCNNSPTGLMSTYDPRSSQTSGYAERNYCDLIGVWVDPDTGSWYGAVHNEFTPSPFGDGLHYDSIDYAQSTDHGATWTIKDHIITSPFTTWRANDQLWTLAADGSIRVGSSTCVDITGGGTTAGTAVGKYGCTGGANQKWTATDGTLVNPASGLCLTASGTAAGATFTIQTCSGSATQTFSTPAAGAKGQISLTGTPADCVEGVTSLKLAACNDPSKDGRDQFPNQTYYYGDGDPKLFVDYASGYFYLYYDTQILNQAGGGRVDLGHVARAPISGKMAPTSWKKWYGGTWTEPGTGGKEADLVPSDGTGPGYLDDAYSPFNTGTTAQQLAAGRLPSAPPLAWLDVAYDAYLGKYISMARPENPTTSSPLHIYATSDLATQRWEDIGTVTNPSGGAWYRSLLDSTSRTANYLVGKTFRNYCMYSCTPTSGTEWVSTTVDTAPGNLPTPPVSPGAAYRIAAGNGQYLAQSGSSLTTTAGGPSSSQGWTFTPTGDGFFTVANAVSGQNLGVTDTANSGRAWGAPLTLGTGTGVGAQWFLQSIGDAVLPAGSYRLVNRYSGQALSLTAGTGGAVTAPQRDWTNPGPSGDTHAVDAQLLTFPALDLLPAGTFESGPLAGWTVHNATVVTDATAHSPTHDLQLRSGAGDYATMEYTVTGLAPNTTYTYSGWVRADSGNSTSFGVKNYGGAQVTAHTSAGGWTPESGTFTTGPTNTSATVFCYLPSASATSTCDDLRLTIG</sequence>
<keyword evidence="1" id="KW-0378">Hydrolase</keyword>
<proteinExistence type="predicted"/>
<feature type="chain" id="PRO_5046034752" description="Ricin B lectin domain-containing protein" evidence="3">
    <location>
        <begin position="37"/>
        <end position="848"/>
    </location>
</feature>
<dbReference type="Pfam" id="PF00652">
    <property type="entry name" value="Ricin_B_lectin"/>
    <property type="match status" value="1"/>
</dbReference>
<comment type="caution">
    <text evidence="5">The sequence shown here is derived from an EMBL/GenBank/DDBJ whole genome shotgun (WGS) entry which is preliminary data.</text>
</comment>
<keyword evidence="3" id="KW-0732">Signal</keyword>
<evidence type="ECO:0000313" key="6">
    <source>
        <dbReference type="Proteomes" id="UP001206483"/>
    </source>
</evidence>
<accession>A0ABT1IWG7</accession>
<gene>
    <name evidence="5" type="ORF">FHR36_002627</name>
</gene>
<reference evidence="5 6" key="1">
    <citation type="submission" date="2022-06" db="EMBL/GenBank/DDBJ databases">
        <title>Sequencing the genomes of 1000 actinobacteria strains.</title>
        <authorList>
            <person name="Klenk H.-P."/>
        </authorList>
    </citation>
    <scope>NUCLEOTIDE SEQUENCE [LARGE SCALE GENOMIC DNA]</scope>
    <source>
        <strain evidence="5 6">DSM 41656</strain>
    </source>
</reference>
<evidence type="ECO:0000256" key="2">
    <source>
        <dbReference type="SAM" id="MobiDB-lite"/>
    </source>
</evidence>
<dbReference type="SUPFAM" id="SSF50370">
    <property type="entry name" value="Ricin B-like lectins"/>
    <property type="match status" value="2"/>
</dbReference>
<feature type="signal peptide" evidence="3">
    <location>
        <begin position="1"/>
        <end position="36"/>
    </location>
</feature>
<evidence type="ECO:0000313" key="5">
    <source>
        <dbReference type="EMBL" id="MCP2309503.1"/>
    </source>
</evidence>
<evidence type="ECO:0000256" key="3">
    <source>
        <dbReference type="SAM" id="SignalP"/>
    </source>
</evidence>
<feature type="region of interest" description="Disordered" evidence="2">
    <location>
        <begin position="104"/>
        <end position="130"/>
    </location>
</feature>
<protein>
    <recommendedName>
        <fullName evidence="4">Ricin B lectin domain-containing protein</fullName>
    </recommendedName>
</protein>
<dbReference type="PROSITE" id="PS50231">
    <property type="entry name" value="RICIN_B_LECTIN"/>
    <property type="match status" value="1"/>
</dbReference>
<organism evidence="5 6">
    <name type="scientific">Kitasatospora paracochleata</name>
    <dbReference type="NCBI Taxonomy" id="58354"/>
    <lineage>
        <taxon>Bacteria</taxon>
        <taxon>Bacillati</taxon>
        <taxon>Actinomycetota</taxon>
        <taxon>Actinomycetes</taxon>
        <taxon>Kitasatosporales</taxon>
        <taxon>Streptomycetaceae</taxon>
        <taxon>Kitasatospora</taxon>
    </lineage>
</organism>
<dbReference type="Proteomes" id="UP001206483">
    <property type="component" value="Unassembled WGS sequence"/>
</dbReference>
<dbReference type="InterPro" id="IPR000772">
    <property type="entry name" value="Ricin_B_lectin"/>
</dbReference>